<name>A0ABY5YD03_9DEIO</name>
<accession>A0ABY5YD03</accession>
<evidence type="ECO:0000313" key="2">
    <source>
        <dbReference type="EMBL" id="UWX62801.1"/>
    </source>
</evidence>
<gene>
    <name evidence="2" type="ORF">N0D28_08440</name>
</gene>
<feature type="signal peptide" evidence="1">
    <location>
        <begin position="1"/>
        <end position="25"/>
    </location>
</feature>
<evidence type="ECO:0000313" key="3">
    <source>
        <dbReference type="Proteomes" id="UP001060261"/>
    </source>
</evidence>
<feature type="chain" id="PRO_5046643627" description="Lipoprotein" evidence="1">
    <location>
        <begin position="26"/>
        <end position="120"/>
    </location>
</feature>
<dbReference type="EMBL" id="CP104213">
    <property type="protein sequence ID" value="UWX62801.1"/>
    <property type="molecule type" value="Genomic_DNA"/>
</dbReference>
<keyword evidence="1" id="KW-0732">Signal</keyword>
<dbReference type="RefSeq" id="WP_260559096.1">
    <property type="nucleotide sequence ID" value="NZ_BAABEC010000059.1"/>
</dbReference>
<proteinExistence type="predicted"/>
<dbReference type="Proteomes" id="UP001060261">
    <property type="component" value="Chromosome"/>
</dbReference>
<protein>
    <recommendedName>
        <fullName evidence="4">Lipoprotein</fullName>
    </recommendedName>
</protein>
<organism evidence="2 3">
    <name type="scientific">Deinococcus rubellus</name>
    <dbReference type="NCBI Taxonomy" id="1889240"/>
    <lineage>
        <taxon>Bacteria</taxon>
        <taxon>Thermotogati</taxon>
        <taxon>Deinococcota</taxon>
        <taxon>Deinococci</taxon>
        <taxon>Deinococcales</taxon>
        <taxon>Deinococcaceae</taxon>
        <taxon>Deinococcus</taxon>
    </lineage>
</organism>
<sequence length="120" mass="12603">MKKRFGLLALTCVIALASCAPALQAAQQEQASLKIDGQSVVFINPGPDTATAPALLLGGDFVTTDQNCRKRASGYVGCSLPDVTAGKLYRVIIDQGKVSGGSVTYYRAASGVRPIYLRLP</sequence>
<keyword evidence="3" id="KW-1185">Reference proteome</keyword>
<evidence type="ECO:0008006" key="4">
    <source>
        <dbReference type="Google" id="ProtNLM"/>
    </source>
</evidence>
<dbReference type="PROSITE" id="PS51257">
    <property type="entry name" value="PROKAR_LIPOPROTEIN"/>
    <property type="match status" value="1"/>
</dbReference>
<evidence type="ECO:0000256" key="1">
    <source>
        <dbReference type="SAM" id="SignalP"/>
    </source>
</evidence>
<reference evidence="2" key="1">
    <citation type="submission" date="2022-09" db="EMBL/GenBank/DDBJ databases">
        <title>genome sequence of Deinococcus rubellus.</title>
        <authorList>
            <person name="Srinivasan S."/>
        </authorList>
    </citation>
    <scope>NUCLEOTIDE SEQUENCE</scope>
    <source>
        <strain evidence="2">Ant6</strain>
    </source>
</reference>